<comment type="caution">
    <text evidence="2">The sequence shown here is derived from an EMBL/GenBank/DDBJ whole genome shotgun (WGS) entry which is preliminary data.</text>
</comment>
<dbReference type="Proteomes" id="UP000310039">
    <property type="component" value="Unassembled WGS sequence"/>
</dbReference>
<proteinExistence type="predicted"/>
<evidence type="ECO:0000313" key="1">
    <source>
        <dbReference type="EMBL" id="THW79003.1"/>
    </source>
</evidence>
<accession>A0A4S9WXE8</accession>
<name>A0A4S9WXE8_AURPU</name>
<gene>
    <name evidence="2" type="ORF">D6C84_10473</name>
    <name evidence="1" type="ORF">D6D19_01491</name>
</gene>
<dbReference type="AlphaFoldDB" id="A0A4S9WXE8"/>
<protein>
    <recommendedName>
        <fullName evidence="5">WSC domain-containing protein</fullName>
    </recommendedName>
</protein>
<evidence type="ECO:0008006" key="5">
    <source>
        <dbReference type="Google" id="ProtNLM"/>
    </source>
</evidence>
<dbReference type="Proteomes" id="UP000308802">
    <property type="component" value="Unassembled WGS sequence"/>
</dbReference>
<evidence type="ECO:0000313" key="4">
    <source>
        <dbReference type="Proteomes" id="UP000310039"/>
    </source>
</evidence>
<sequence>MTCGGILIMNYRASKELKDSKDLKASKEVKESKELKAFKEIMGKTGPSEAPACKEASAQQDQLPPGPVATGILYAYLGCYVQTGSSTVTTGRALTSYQGTFTGQVNSRCSSTCLTLNFVYFGTVNQGTSSADCWCGNAISYVTVNSGLLSGTTGEAGENNCFLCNGGSVSGGVPGACGNSSSSTIAIFARSF</sequence>
<reference evidence="3 4" key="1">
    <citation type="submission" date="2018-10" db="EMBL/GenBank/DDBJ databases">
        <title>Fifty Aureobasidium pullulans genomes reveal a recombining polyextremotolerant generalist.</title>
        <authorList>
            <person name="Gostincar C."/>
            <person name="Turk M."/>
            <person name="Zajc J."/>
            <person name="Gunde-Cimerman N."/>
        </authorList>
    </citation>
    <scope>NUCLEOTIDE SEQUENCE [LARGE SCALE GENOMIC DNA]</scope>
    <source>
        <strain evidence="1 3">EXF-10659</strain>
        <strain evidence="2 4">EXF-3403</strain>
    </source>
</reference>
<evidence type="ECO:0000313" key="3">
    <source>
        <dbReference type="Proteomes" id="UP000308802"/>
    </source>
</evidence>
<dbReference type="EMBL" id="QZAO01000023">
    <property type="protein sequence ID" value="THW79003.1"/>
    <property type="molecule type" value="Genomic_DNA"/>
</dbReference>
<evidence type="ECO:0000313" key="2">
    <source>
        <dbReference type="EMBL" id="THZ70073.1"/>
    </source>
</evidence>
<organism evidence="2 4">
    <name type="scientific">Aureobasidium pullulans</name>
    <name type="common">Black yeast</name>
    <name type="synonym">Pullularia pullulans</name>
    <dbReference type="NCBI Taxonomy" id="5580"/>
    <lineage>
        <taxon>Eukaryota</taxon>
        <taxon>Fungi</taxon>
        <taxon>Dikarya</taxon>
        <taxon>Ascomycota</taxon>
        <taxon>Pezizomycotina</taxon>
        <taxon>Dothideomycetes</taxon>
        <taxon>Dothideomycetidae</taxon>
        <taxon>Dothideales</taxon>
        <taxon>Saccotheciaceae</taxon>
        <taxon>Aureobasidium</taxon>
    </lineage>
</organism>
<dbReference type="EMBL" id="QZBT01000403">
    <property type="protein sequence ID" value="THZ70073.1"/>
    <property type="molecule type" value="Genomic_DNA"/>
</dbReference>